<dbReference type="SUPFAM" id="SSF53756">
    <property type="entry name" value="UDP-Glycosyltransferase/glycogen phosphorylase"/>
    <property type="match status" value="1"/>
</dbReference>
<dbReference type="Gene3D" id="3.40.50.11820">
    <property type="match status" value="1"/>
</dbReference>
<dbReference type="GO" id="GO:0005886">
    <property type="term" value="C:plasma membrane"/>
    <property type="evidence" value="ECO:0007669"/>
    <property type="project" value="UniProtKB-SubCell"/>
</dbReference>
<evidence type="ECO:0000313" key="8">
    <source>
        <dbReference type="EMBL" id="OAH50878.1"/>
    </source>
</evidence>
<organism evidence="8 9">
    <name type="scientific">Microbacterium oleivorans</name>
    <dbReference type="NCBI Taxonomy" id="273677"/>
    <lineage>
        <taxon>Bacteria</taxon>
        <taxon>Bacillati</taxon>
        <taxon>Actinomycetota</taxon>
        <taxon>Actinomycetes</taxon>
        <taxon>Micrococcales</taxon>
        <taxon>Microbacteriaceae</taxon>
        <taxon>Microbacterium</taxon>
    </lineage>
</organism>
<evidence type="ECO:0000256" key="6">
    <source>
        <dbReference type="ARBA" id="ARBA00023136"/>
    </source>
</evidence>
<dbReference type="EMBL" id="LSTV01000001">
    <property type="protein sequence ID" value="OAH50878.1"/>
    <property type="molecule type" value="Genomic_DNA"/>
</dbReference>
<gene>
    <name evidence="8" type="ORF">AYL44_00900</name>
</gene>
<comment type="similarity">
    <text evidence="2">Belongs to the CDP-glycerol glycerophosphotransferase family.</text>
</comment>
<dbReference type="InterPro" id="IPR043148">
    <property type="entry name" value="TagF_C"/>
</dbReference>
<evidence type="ECO:0000256" key="1">
    <source>
        <dbReference type="ARBA" id="ARBA00004202"/>
    </source>
</evidence>
<keyword evidence="5" id="KW-0777">Teichoic acid biosynthesis</keyword>
<accession>A0A177KBV3</accession>
<sequence length="787" mass="87442">MVFVAAPGVDLGPAHAWCAAHPRSCVVEAADAATSELRRAGLAATTAEWVAFPRVDDRYGSDALAAVSSFIAAASEELPVIGLNVVRANEYGELRDTHPSRYRFTGGTRTVDLRDEPSALQTHLPSAFLRRSAVVDQVDWMPVPVSASDDALLLARTSSASDAPLVGLLAEAQFIERVRPLADEEFVRFRAEARSYLHRVAAVRALVDTDAVAEWLGWAAVHELTGILRHERATPRKATALDDDQKAQVVADAVAVMRAVGPGVAAEYAASFVSDELRAVLAGWAGVSGPQEPRWTRVDARTGHALVRYFFEGETPGEHFRDRRGRALPIVAAKTRTVDFFAQTLVRERLVWVESEPSVAILQGQEHTRPPAPPRPRGPITSAPGVRARLRAARRSWLSRASAVRVISRVPLATRRYQQAWVFMDRANLAGDNAEHLYRWVRRHRPEINAWFVLRQDSPDWRRLAAEGFRLVAYGTVEHQLLLHAAVEYLSSHAGVDVFRPRGDRLIARDPRWRFTFLQHGVIHNDLSIWLNNQRLDLFVTSTNDEYAAIAGDDTPYAFTSREVVLTGMPRHDELRRLSVERPWDERSGILIAPTWRNSLFLPAARPGEPRMPHPDFATSEYVTAIAALLGDERLREAAESMGGEIVFLPHPNIGAHFPAELIPPHVRMTSYARENVQQLLTSSRVFVTDYSSVAFDAAYADTAVVYFQFDAGSIFGSNHTLHEGYFDFERDGFGAVATTLDSAVDALVSAFSDREATELYRARAQRTYAFWDDGACERIVRALSRG</sequence>
<evidence type="ECO:0000313" key="9">
    <source>
        <dbReference type="Proteomes" id="UP000076998"/>
    </source>
</evidence>
<dbReference type="GO" id="GO:0019350">
    <property type="term" value="P:teichoic acid biosynthetic process"/>
    <property type="evidence" value="ECO:0007669"/>
    <property type="project" value="UniProtKB-KW"/>
</dbReference>
<keyword evidence="3" id="KW-1003">Cell membrane</keyword>
<evidence type="ECO:0000256" key="2">
    <source>
        <dbReference type="ARBA" id="ARBA00010488"/>
    </source>
</evidence>
<protein>
    <submittedName>
        <fullName evidence="8">Uncharacterized protein</fullName>
    </submittedName>
</protein>
<evidence type="ECO:0000256" key="7">
    <source>
        <dbReference type="SAM" id="MobiDB-lite"/>
    </source>
</evidence>
<dbReference type="RefSeq" id="WP_064001392.1">
    <property type="nucleotide sequence ID" value="NZ_LSTV01000001.1"/>
</dbReference>
<keyword evidence="6" id="KW-0472">Membrane</keyword>
<dbReference type="Pfam" id="PF04464">
    <property type="entry name" value="Glyphos_transf"/>
    <property type="match status" value="1"/>
</dbReference>
<keyword evidence="4" id="KW-0808">Transferase</keyword>
<dbReference type="Proteomes" id="UP000076998">
    <property type="component" value="Unassembled WGS sequence"/>
</dbReference>
<evidence type="ECO:0000256" key="3">
    <source>
        <dbReference type="ARBA" id="ARBA00022475"/>
    </source>
</evidence>
<name>A0A177KBV3_9MICO</name>
<evidence type="ECO:0000256" key="4">
    <source>
        <dbReference type="ARBA" id="ARBA00022679"/>
    </source>
</evidence>
<comment type="subcellular location">
    <subcellularLocation>
        <location evidence="1">Cell membrane</location>
        <topology evidence="1">Peripheral membrane protein</topology>
    </subcellularLocation>
</comment>
<dbReference type="Gene3D" id="3.40.50.12580">
    <property type="match status" value="1"/>
</dbReference>
<dbReference type="AlphaFoldDB" id="A0A177KBV3"/>
<evidence type="ECO:0000256" key="5">
    <source>
        <dbReference type="ARBA" id="ARBA00022944"/>
    </source>
</evidence>
<comment type="caution">
    <text evidence="8">The sequence shown here is derived from an EMBL/GenBank/DDBJ whole genome shotgun (WGS) entry which is preliminary data.</text>
</comment>
<dbReference type="InterPro" id="IPR007554">
    <property type="entry name" value="Glycerophosphate_synth"/>
</dbReference>
<feature type="region of interest" description="Disordered" evidence="7">
    <location>
        <begin position="364"/>
        <end position="383"/>
    </location>
</feature>
<dbReference type="GO" id="GO:0047355">
    <property type="term" value="F:CDP-glycerol glycerophosphotransferase activity"/>
    <property type="evidence" value="ECO:0007669"/>
    <property type="project" value="InterPro"/>
</dbReference>
<dbReference type="InterPro" id="IPR043149">
    <property type="entry name" value="TagF_N"/>
</dbReference>
<proteinExistence type="inferred from homology"/>
<reference evidence="8 9" key="1">
    <citation type="submission" date="2016-02" db="EMBL/GenBank/DDBJ databases">
        <authorList>
            <person name="Wen L."/>
            <person name="He K."/>
            <person name="Yang H."/>
        </authorList>
    </citation>
    <scope>NUCLEOTIDE SEQUENCE [LARGE SCALE GENOMIC DNA]</scope>
    <source>
        <strain evidence="8 9">CD11_3</strain>
    </source>
</reference>